<accession>A0A6H2A5K7</accession>
<organism evidence="1">
    <name type="scientific">viral metagenome</name>
    <dbReference type="NCBI Taxonomy" id="1070528"/>
    <lineage>
        <taxon>unclassified sequences</taxon>
        <taxon>metagenomes</taxon>
        <taxon>organismal metagenomes</taxon>
    </lineage>
</organism>
<evidence type="ECO:0000313" key="2">
    <source>
        <dbReference type="EMBL" id="QJI04461.1"/>
    </source>
</evidence>
<sequence>MTGYHIEIGYNAGGSLKDEGKRWETLKKEARNIADNPKAIIAEARKLGAPETCDDGCCHLDTYADNYAEPFGSYGHPISIIEDNQQIMQLAGAADRIKYHVRRAYVRLLFKAMHKHEIEINLIVA</sequence>
<name>A0A6H2A5K7_9ZZZZ</name>
<dbReference type="EMBL" id="MT145182">
    <property type="protein sequence ID" value="QJI04461.1"/>
    <property type="molecule type" value="Genomic_DNA"/>
</dbReference>
<dbReference type="AlphaFoldDB" id="A0A6H2A5K7"/>
<evidence type="ECO:0000313" key="1">
    <source>
        <dbReference type="EMBL" id="QJA55058.1"/>
    </source>
</evidence>
<dbReference type="EMBL" id="MT144563">
    <property type="protein sequence ID" value="QJA55058.1"/>
    <property type="molecule type" value="Genomic_DNA"/>
</dbReference>
<proteinExistence type="predicted"/>
<protein>
    <submittedName>
        <fullName evidence="1">Uncharacterized protein</fullName>
    </submittedName>
</protein>
<gene>
    <name evidence="1" type="ORF">TM448A06544_0008</name>
    <name evidence="2" type="ORF">TM448B08809_0004</name>
</gene>
<reference evidence="1" key="1">
    <citation type="submission" date="2020-03" db="EMBL/GenBank/DDBJ databases">
        <title>The deep terrestrial virosphere.</title>
        <authorList>
            <person name="Holmfeldt K."/>
            <person name="Nilsson E."/>
            <person name="Simone D."/>
            <person name="Lopez-Fernandez M."/>
            <person name="Wu X."/>
            <person name="de Brujin I."/>
            <person name="Lundin D."/>
            <person name="Andersson A."/>
            <person name="Bertilsson S."/>
            <person name="Dopson M."/>
        </authorList>
    </citation>
    <scope>NUCLEOTIDE SEQUENCE</scope>
    <source>
        <strain evidence="1">TM448A06544</strain>
        <strain evidence="2">TM448B08809</strain>
    </source>
</reference>